<dbReference type="Pfam" id="PF00300">
    <property type="entry name" value="His_Phos_1"/>
    <property type="match status" value="1"/>
</dbReference>
<protein>
    <recommendedName>
        <fullName evidence="3">Phosphoglycerate mutase</fullName>
    </recommendedName>
</protein>
<dbReference type="EMBL" id="SRPY01000023">
    <property type="protein sequence ID" value="KAG5930119.1"/>
    <property type="molecule type" value="Genomic_DNA"/>
</dbReference>
<dbReference type="CDD" id="cd07067">
    <property type="entry name" value="HP_PGM_like"/>
    <property type="match status" value="1"/>
</dbReference>
<dbReference type="SUPFAM" id="SSF53254">
    <property type="entry name" value="Phosphoglycerate mutase-like"/>
    <property type="match status" value="1"/>
</dbReference>
<dbReference type="Gene3D" id="3.40.50.1240">
    <property type="entry name" value="Phosphoglycerate mutase-like"/>
    <property type="match status" value="1"/>
</dbReference>
<dbReference type="PANTHER" id="PTHR48100">
    <property type="entry name" value="BROAD-SPECIFICITY PHOSPHATASE YOR283W-RELATED"/>
    <property type="match status" value="1"/>
</dbReference>
<dbReference type="InterPro" id="IPR050275">
    <property type="entry name" value="PGM_Phosphatase"/>
</dbReference>
<proteinExistence type="predicted"/>
<comment type="caution">
    <text evidence="1">The sequence shown here is derived from an EMBL/GenBank/DDBJ whole genome shotgun (WGS) entry which is preliminary data.</text>
</comment>
<dbReference type="SMART" id="SM00855">
    <property type="entry name" value="PGAM"/>
    <property type="match status" value="1"/>
</dbReference>
<dbReference type="InterPro" id="IPR029033">
    <property type="entry name" value="His_PPase_superfam"/>
</dbReference>
<dbReference type="OrthoDB" id="496981at2759"/>
<dbReference type="PANTHER" id="PTHR48100:SF1">
    <property type="entry name" value="HISTIDINE PHOSPHATASE FAMILY PROTEIN-RELATED"/>
    <property type="match status" value="1"/>
</dbReference>
<accession>A0A8K0NJH3</accession>
<dbReference type="GO" id="GO:0016791">
    <property type="term" value="F:phosphatase activity"/>
    <property type="evidence" value="ECO:0007669"/>
    <property type="project" value="TreeGrafter"/>
</dbReference>
<gene>
    <name evidence="1" type="ORF">E4U42_002855</name>
</gene>
<dbReference type="GO" id="GO:0005737">
    <property type="term" value="C:cytoplasm"/>
    <property type="evidence" value="ECO:0007669"/>
    <property type="project" value="TreeGrafter"/>
</dbReference>
<dbReference type="InterPro" id="IPR013078">
    <property type="entry name" value="His_Pase_superF_clade-1"/>
</dbReference>
<dbReference type="Proteomes" id="UP000811619">
    <property type="component" value="Unassembled WGS sequence"/>
</dbReference>
<dbReference type="AlphaFoldDB" id="A0A8K0NJH3"/>
<name>A0A8K0NJH3_9HYPO</name>
<evidence type="ECO:0000313" key="1">
    <source>
        <dbReference type="EMBL" id="KAG5930119.1"/>
    </source>
</evidence>
<keyword evidence="2" id="KW-1185">Reference proteome</keyword>
<organism evidence="1 2">
    <name type="scientific">Claviceps africana</name>
    <dbReference type="NCBI Taxonomy" id="83212"/>
    <lineage>
        <taxon>Eukaryota</taxon>
        <taxon>Fungi</taxon>
        <taxon>Dikarya</taxon>
        <taxon>Ascomycota</taxon>
        <taxon>Pezizomycotina</taxon>
        <taxon>Sordariomycetes</taxon>
        <taxon>Hypocreomycetidae</taxon>
        <taxon>Hypocreales</taxon>
        <taxon>Clavicipitaceae</taxon>
        <taxon>Claviceps</taxon>
    </lineage>
</organism>
<evidence type="ECO:0008006" key="3">
    <source>
        <dbReference type="Google" id="ProtNLM"/>
    </source>
</evidence>
<sequence>MSDKVTRRWEFRAIPGFFASHAEIAQRCADGKFVTQPNLALLPRQYPTDTDAATPSLDIRDWERFAHYVRCLNRDAAPHTVYKVLYLTRHGFGYHNQKHAEVGTKAWNEHWSLLEGDGDSTWFDSFLNETGIQQVKELGQFWLDAVQNAGLPLPQSLYTSPLARCLQTTDHVFSELFKVNHAPFQPIVKEHIRERFSLHTCDFRRPRSWIENNYPGYVVEDNVTERDGFSGQTRAETDEEHYARKQKALAEIFSTDSNVFISLTVHSFAISAILQVCHGESFKVREGTSLALLVKGEMQ</sequence>
<reference evidence="1" key="1">
    <citation type="journal article" date="2020" name="bioRxiv">
        <title>Whole genome comparisons of ergot fungi reveals the divergence and evolution of species within the genus Claviceps are the result of varying mechanisms driving genome evolution and host range expansion.</title>
        <authorList>
            <person name="Wyka S.A."/>
            <person name="Mondo S.J."/>
            <person name="Liu M."/>
            <person name="Dettman J."/>
            <person name="Nalam V."/>
            <person name="Broders K.D."/>
        </authorList>
    </citation>
    <scope>NUCLEOTIDE SEQUENCE</scope>
    <source>
        <strain evidence="1">CCC 489</strain>
    </source>
</reference>
<evidence type="ECO:0000313" key="2">
    <source>
        <dbReference type="Proteomes" id="UP000811619"/>
    </source>
</evidence>